<name>A0A3N0EA67_SINP1</name>
<dbReference type="Pfam" id="PF03663">
    <property type="entry name" value="Glyco_hydro_76"/>
    <property type="match status" value="1"/>
</dbReference>
<feature type="chain" id="PRO_5018177453" evidence="1">
    <location>
        <begin position="24"/>
        <end position="388"/>
    </location>
</feature>
<dbReference type="PANTHER" id="PTHR47791">
    <property type="entry name" value="MEIOTICALLY UP-REGULATED GENE 191 PROTEIN"/>
    <property type="match status" value="1"/>
</dbReference>
<keyword evidence="1" id="KW-0732">Signal</keyword>
<dbReference type="InterPro" id="IPR014512">
    <property type="entry name" value="O_gly_hydro"/>
</dbReference>
<dbReference type="EMBL" id="RJTM01000094">
    <property type="protein sequence ID" value="RNL84710.1"/>
    <property type="molecule type" value="Genomic_DNA"/>
</dbReference>
<dbReference type="PANTHER" id="PTHR47791:SF3">
    <property type="entry name" value="MEIOTICALLY UP-REGULATED GENE 191 PROTEIN"/>
    <property type="match status" value="1"/>
</dbReference>
<dbReference type="PROSITE" id="PS51257">
    <property type="entry name" value="PROKAR_LIPOPROTEIN"/>
    <property type="match status" value="1"/>
</dbReference>
<keyword evidence="3" id="KW-1185">Reference proteome</keyword>
<organism evidence="2 3">
    <name type="scientific">Sinomicrobium pectinilyticum</name>
    <dbReference type="NCBI Taxonomy" id="1084421"/>
    <lineage>
        <taxon>Bacteria</taxon>
        <taxon>Pseudomonadati</taxon>
        <taxon>Bacteroidota</taxon>
        <taxon>Flavobacteriia</taxon>
        <taxon>Flavobacteriales</taxon>
        <taxon>Flavobacteriaceae</taxon>
        <taxon>Sinomicrobium</taxon>
    </lineage>
</organism>
<dbReference type="SUPFAM" id="SSF48208">
    <property type="entry name" value="Six-hairpin glycosidases"/>
    <property type="match status" value="1"/>
</dbReference>
<dbReference type="RefSeq" id="WP_123216558.1">
    <property type="nucleotide sequence ID" value="NZ_RJTM01000094.1"/>
</dbReference>
<dbReference type="AlphaFoldDB" id="A0A3N0EA67"/>
<dbReference type="Proteomes" id="UP000267469">
    <property type="component" value="Unassembled WGS sequence"/>
</dbReference>
<reference evidence="2 3" key="1">
    <citation type="submission" date="2018-10" db="EMBL/GenBank/DDBJ databases">
        <title>Sinomicrobium pectinilyticum sp. nov., a pectinase-producing bacterium isolated from alkaline and saline soil, and emended description of the genus Sinomicrobium.</title>
        <authorList>
            <person name="Cheng B."/>
            <person name="Li C."/>
            <person name="Lai Q."/>
            <person name="Du M."/>
            <person name="Shao Z."/>
            <person name="Xu P."/>
            <person name="Yang C."/>
        </authorList>
    </citation>
    <scope>NUCLEOTIDE SEQUENCE [LARGE SCALE GENOMIC DNA]</scope>
    <source>
        <strain evidence="2 3">5DNS001</strain>
    </source>
</reference>
<keyword evidence="2" id="KW-0378">Hydrolase</keyword>
<dbReference type="OrthoDB" id="2505409at2"/>
<gene>
    <name evidence="2" type="ORF">ED312_13570</name>
</gene>
<evidence type="ECO:0000313" key="2">
    <source>
        <dbReference type="EMBL" id="RNL84710.1"/>
    </source>
</evidence>
<accession>A0A3N0EA67</accession>
<evidence type="ECO:0000256" key="1">
    <source>
        <dbReference type="SAM" id="SignalP"/>
    </source>
</evidence>
<dbReference type="PIRSF" id="PIRSF021505">
    <property type="entry name" value="O_gly_hdrol"/>
    <property type="match status" value="1"/>
</dbReference>
<feature type="signal peptide" evidence="1">
    <location>
        <begin position="1"/>
        <end position="23"/>
    </location>
</feature>
<proteinExistence type="predicted"/>
<dbReference type="GO" id="GO:0016787">
    <property type="term" value="F:hydrolase activity"/>
    <property type="evidence" value="ECO:0007669"/>
    <property type="project" value="UniProtKB-KW"/>
</dbReference>
<dbReference type="InterPro" id="IPR053169">
    <property type="entry name" value="MUG_Protein"/>
</dbReference>
<dbReference type="GO" id="GO:0005975">
    <property type="term" value="P:carbohydrate metabolic process"/>
    <property type="evidence" value="ECO:0007669"/>
    <property type="project" value="InterPro"/>
</dbReference>
<evidence type="ECO:0000313" key="3">
    <source>
        <dbReference type="Proteomes" id="UP000267469"/>
    </source>
</evidence>
<dbReference type="InterPro" id="IPR008928">
    <property type="entry name" value="6-hairpin_glycosidase_sf"/>
</dbReference>
<sequence length="388" mass="43952">MKRKHKSLQNIIFVMAALAFVMACDDEAIPLRDPSDNEEQAGFTWKETADSLQSATYNTYLGTEGTFVQDNQGNTTFHYWWNSHMLDVLVDGYLRTGDENYVPRMKALVQGIKTKHGGTYTNDFNDDMQWLGNSCVRAYNATGDVEFKEVAEFVWEEIKKSWSDLYGGGITWKSNEPLGKNATSNAPAAILAMRLFEVDGNEENLQWAKDIYQWQKDILVDPASGLVWDNINEVDGEVVINKDWIFTYNIGTYIGAGLKLYEETGEQMYLREAVKTARSMMTSPKLTTEGLLRDEGQGDGGLFKGILVRYFTLLIQQPDLNDGDRKSFLDFMKFNAKTFYQKGIKRPAMLAGPNWREMPGDRTDLSTQLSGVMLMEAAAKLHEEGMLE</sequence>
<protein>
    <submittedName>
        <fullName evidence="2">Glycosyl hydrolase family 76</fullName>
    </submittedName>
</protein>
<dbReference type="Gene3D" id="1.50.10.20">
    <property type="match status" value="1"/>
</dbReference>
<comment type="caution">
    <text evidence="2">The sequence shown here is derived from an EMBL/GenBank/DDBJ whole genome shotgun (WGS) entry which is preliminary data.</text>
</comment>
<dbReference type="InterPro" id="IPR005198">
    <property type="entry name" value="Glyco_hydro_76"/>
</dbReference>